<dbReference type="Proteomes" id="UP000198984">
    <property type="component" value="Unassembled WGS sequence"/>
</dbReference>
<keyword evidence="2" id="KW-1185">Reference proteome</keyword>
<reference evidence="1 2" key="1">
    <citation type="submission" date="2016-10" db="EMBL/GenBank/DDBJ databases">
        <authorList>
            <person name="de Groot N.N."/>
        </authorList>
    </citation>
    <scope>NUCLEOTIDE SEQUENCE [LARGE SCALE GENOMIC DNA]</scope>
    <source>
        <strain evidence="1 2">DSM 21039</strain>
    </source>
</reference>
<gene>
    <name evidence="1" type="ORF">SAMN04488505_102866</name>
</gene>
<accession>A0A1H7SAI5</accession>
<dbReference type="STRING" id="573321.SAMN04488505_102866"/>
<dbReference type="EMBL" id="FOBB01000002">
    <property type="protein sequence ID" value="SEL69236.1"/>
    <property type="molecule type" value="Genomic_DNA"/>
</dbReference>
<dbReference type="AlphaFoldDB" id="A0A1H7SAI5"/>
<proteinExistence type="predicted"/>
<protein>
    <submittedName>
        <fullName evidence="1">Uncharacterized protein</fullName>
    </submittedName>
</protein>
<evidence type="ECO:0000313" key="1">
    <source>
        <dbReference type="EMBL" id="SEL69236.1"/>
    </source>
</evidence>
<organism evidence="1 2">
    <name type="scientific">Chitinophaga rupis</name>
    <dbReference type="NCBI Taxonomy" id="573321"/>
    <lineage>
        <taxon>Bacteria</taxon>
        <taxon>Pseudomonadati</taxon>
        <taxon>Bacteroidota</taxon>
        <taxon>Chitinophagia</taxon>
        <taxon>Chitinophagales</taxon>
        <taxon>Chitinophagaceae</taxon>
        <taxon>Chitinophaga</taxon>
    </lineage>
</organism>
<evidence type="ECO:0000313" key="2">
    <source>
        <dbReference type="Proteomes" id="UP000198984"/>
    </source>
</evidence>
<sequence>MQFSFMERITRLYLFILLLLSYHYSNGQQLIFDTLKTDEGINKSIIWLTSTYGSGFGHKIYNYDPGIKTDLRIAARHNTSTWTDVVTITSDAKVAIGSINNPAAKLHVDGLQGGLLGKFTQSNVAPTDAYLNIGNLTNSVGYFIPNIVGRSLSPGRPFGIYITGEAPDTTPTSVDVNLAAVVLDGRNKTGAVLANNNVLAVNSYGQNLLMVKANGSVGIGTQDTKGYKLAVNGNAIFTRVKVEAYSGWPDYVFEKDYQLPALMDIEKYILEHKHLPDVPSAAIVEKEGQDLGEMNKILMRKVEELTLYLIAQDKRIKDLEQALKK</sequence>
<name>A0A1H7SAI5_9BACT</name>